<dbReference type="AlphaFoldDB" id="A0A4U1IZS3"/>
<dbReference type="EC" id="2.7.2.4" evidence="9"/>
<evidence type="ECO:0000313" key="13">
    <source>
        <dbReference type="EMBL" id="TKC99763.1"/>
    </source>
</evidence>
<feature type="binding site" evidence="8">
    <location>
        <position position="43"/>
    </location>
    <ligand>
        <name>substrate</name>
    </ligand>
</feature>
<dbReference type="UniPathway" id="UPA00050">
    <property type="reaction ID" value="UER00461"/>
</dbReference>
<dbReference type="RefSeq" id="WP_136933732.1">
    <property type="nucleotide sequence ID" value="NZ_SSMQ01000053.1"/>
</dbReference>
<evidence type="ECO:0000259" key="11">
    <source>
        <dbReference type="Pfam" id="PF00696"/>
    </source>
</evidence>
<dbReference type="InterPro" id="IPR054352">
    <property type="entry name" value="ACT_Aspartokinase"/>
</dbReference>
<evidence type="ECO:0000256" key="6">
    <source>
        <dbReference type="ARBA" id="ARBA00022840"/>
    </source>
</evidence>
<dbReference type="InterPro" id="IPR036393">
    <property type="entry name" value="AceGlu_kinase-like_sf"/>
</dbReference>
<evidence type="ECO:0000256" key="3">
    <source>
        <dbReference type="ARBA" id="ARBA00022679"/>
    </source>
</evidence>
<dbReference type="PROSITE" id="PS00324">
    <property type="entry name" value="ASPARTOKINASE"/>
    <property type="match status" value="1"/>
</dbReference>
<comment type="catalytic activity">
    <reaction evidence="7 9">
        <text>L-aspartate + ATP = 4-phospho-L-aspartate + ADP</text>
        <dbReference type="Rhea" id="RHEA:23776"/>
        <dbReference type="ChEBI" id="CHEBI:29991"/>
        <dbReference type="ChEBI" id="CHEBI:30616"/>
        <dbReference type="ChEBI" id="CHEBI:57535"/>
        <dbReference type="ChEBI" id="CHEBI:456216"/>
        <dbReference type="EC" id="2.7.2.4"/>
    </reaction>
</comment>
<dbReference type="Proteomes" id="UP000309215">
    <property type="component" value="Unassembled WGS sequence"/>
</dbReference>
<name>A0A4U1IZS3_9BACT</name>
<dbReference type="InterPro" id="IPR001048">
    <property type="entry name" value="Asp/Glu/Uridylate_kinase"/>
</dbReference>
<comment type="pathway">
    <text evidence="10">Amino-acid biosynthesis; L-threonine biosynthesis; L-threonine from L-aspartate: step 1/5.</text>
</comment>
<dbReference type="SUPFAM" id="SSF53633">
    <property type="entry name" value="Carbamate kinase-like"/>
    <property type="match status" value="1"/>
</dbReference>
<protein>
    <recommendedName>
        <fullName evidence="9">Aspartokinase</fullName>
        <ecNumber evidence="9">2.7.2.4</ecNumber>
    </recommendedName>
</protein>
<dbReference type="Gene3D" id="1.20.120.1320">
    <property type="entry name" value="Aspartokinase, catalytic domain"/>
    <property type="match status" value="1"/>
</dbReference>
<dbReference type="Pfam" id="PF22468">
    <property type="entry name" value="ACT_9"/>
    <property type="match status" value="2"/>
</dbReference>
<evidence type="ECO:0000256" key="7">
    <source>
        <dbReference type="ARBA" id="ARBA00047872"/>
    </source>
</evidence>
<feature type="domain" description="Aspartate/glutamate/uridylate kinase" evidence="11">
    <location>
        <begin position="1"/>
        <end position="274"/>
    </location>
</feature>
<dbReference type="GO" id="GO:0005829">
    <property type="term" value="C:cytosol"/>
    <property type="evidence" value="ECO:0007669"/>
    <property type="project" value="TreeGrafter"/>
</dbReference>
<feature type="binding site" evidence="8">
    <location>
        <begin position="5"/>
        <end position="8"/>
    </location>
    <ligand>
        <name>ATP</name>
        <dbReference type="ChEBI" id="CHEBI:30616"/>
    </ligand>
</feature>
<dbReference type="UniPathway" id="UPA00051">
    <property type="reaction ID" value="UER00462"/>
</dbReference>
<comment type="pathway">
    <text evidence="10">Amino-acid biosynthesis; L-methionine biosynthesis via de novo pathway; L-homoserine from L-aspartate: step 1/3.</text>
</comment>
<evidence type="ECO:0000259" key="12">
    <source>
        <dbReference type="Pfam" id="PF22468"/>
    </source>
</evidence>
<comment type="caution">
    <text evidence="13">The sequence shown here is derived from an EMBL/GenBank/DDBJ whole genome shotgun (WGS) entry which is preliminary data.</text>
</comment>
<dbReference type="NCBIfam" id="TIGR00657">
    <property type="entry name" value="asp_kinases"/>
    <property type="match status" value="1"/>
</dbReference>
<reference evidence="13 14" key="1">
    <citation type="submission" date="2019-04" db="EMBL/GenBank/DDBJ databases">
        <authorList>
            <person name="Li Y."/>
            <person name="Wang J."/>
        </authorList>
    </citation>
    <scope>NUCLEOTIDE SEQUENCE [LARGE SCALE GENOMIC DNA]</scope>
    <source>
        <strain evidence="13 14">DSM 14668</strain>
    </source>
</reference>
<dbReference type="Pfam" id="PF00696">
    <property type="entry name" value="AA_kinase"/>
    <property type="match status" value="1"/>
</dbReference>
<evidence type="ECO:0000256" key="4">
    <source>
        <dbReference type="ARBA" id="ARBA00022741"/>
    </source>
</evidence>
<keyword evidence="4 8" id="KW-0547">Nucleotide-binding</keyword>
<dbReference type="GO" id="GO:0005524">
    <property type="term" value="F:ATP binding"/>
    <property type="evidence" value="ECO:0007669"/>
    <property type="project" value="UniProtKB-KW"/>
</dbReference>
<dbReference type="GO" id="GO:0009089">
    <property type="term" value="P:lysine biosynthetic process via diaminopimelate"/>
    <property type="evidence" value="ECO:0007669"/>
    <property type="project" value="UniProtKB-UniPathway"/>
</dbReference>
<dbReference type="Gene3D" id="3.40.1160.10">
    <property type="entry name" value="Acetylglutamate kinase-like"/>
    <property type="match status" value="1"/>
</dbReference>
<dbReference type="OrthoDB" id="9799110at2"/>
<keyword evidence="10" id="KW-0028">Amino-acid biosynthesis</keyword>
<keyword evidence="5 9" id="KW-0418">Kinase</keyword>
<dbReference type="InterPro" id="IPR042199">
    <property type="entry name" value="AsparK_Bifunc_asparK/hSer_DH"/>
</dbReference>
<evidence type="ECO:0000313" key="14">
    <source>
        <dbReference type="Proteomes" id="UP000309215"/>
    </source>
</evidence>
<keyword evidence="6 8" id="KW-0067">ATP-binding</keyword>
<evidence type="ECO:0000256" key="2">
    <source>
        <dbReference type="ARBA" id="ARBA00010122"/>
    </source>
</evidence>
<dbReference type="PANTHER" id="PTHR21499:SF59">
    <property type="entry name" value="ASPARTOKINASE"/>
    <property type="match status" value="1"/>
</dbReference>
<feature type="domain" description="Aspartokinase ACT" evidence="12">
    <location>
        <begin position="380"/>
        <end position="437"/>
    </location>
</feature>
<dbReference type="InterPro" id="IPR018042">
    <property type="entry name" value="Aspartate_kinase_CS"/>
</dbReference>
<gene>
    <name evidence="13" type="ORF">E8A74_36585</name>
</gene>
<dbReference type="PIRSF" id="PIRSF000726">
    <property type="entry name" value="Asp_kin"/>
    <property type="match status" value="1"/>
</dbReference>
<dbReference type="GO" id="GO:0009088">
    <property type="term" value="P:threonine biosynthetic process"/>
    <property type="evidence" value="ECO:0007669"/>
    <property type="project" value="UniProtKB-UniPathway"/>
</dbReference>
<dbReference type="GO" id="GO:0009090">
    <property type="term" value="P:homoserine biosynthetic process"/>
    <property type="evidence" value="ECO:0007669"/>
    <property type="project" value="TreeGrafter"/>
</dbReference>
<feature type="domain" description="Aspartokinase ACT" evidence="12">
    <location>
        <begin position="308"/>
        <end position="353"/>
    </location>
</feature>
<dbReference type="InterPro" id="IPR005260">
    <property type="entry name" value="Asp_kin_monofn"/>
</dbReference>
<dbReference type="GO" id="GO:0004072">
    <property type="term" value="F:aspartate kinase activity"/>
    <property type="evidence" value="ECO:0007669"/>
    <property type="project" value="UniProtKB-EC"/>
</dbReference>
<dbReference type="EMBL" id="SSMQ01000053">
    <property type="protein sequence ID" value="TKC99763.1"/>
    <property type="molecule type" value="Genomic_DNA"/>
</dbReference>
<organism evidence="13 14">
    <name type="scientific">Polyangium fumosum</name>
    <dbReference type="NCBI Taxonomy" id="889272"/>
    <lineage>
        <taxon>Bacteria</taxon>
        <taxon>Pseudomonadati</taxon>
        <taxon>Myxococcota</taxon>
        <taxon>Polyangia</taxon>
        <taxon>Polyangiales</taxon>
        <taxon>Polyangiaceae</taxon>
        <taxon>Polyangium</taxon>
    </lineage>
</organism>
<comment type="similarity">
    <text evidence="2 9">Belongs to the aspartokinase family.</text>
</comment>
<proteinExistence type="inferred from homology"/>
<sequence length="442" mass="47189">MIVMKFGGSSVANRKQIEKVLAIVRGRAGRTPLVVSSAHKGMTDALLSGAREAARGVYAPERVIERQAAIARDLGCDDALLAPFYEEISALYRGLSLVRELSLRSLDYAASFGERMAVRVIADFFTREGLPAQAFDVWDLGFLTDAAFGSARPLPGYEAAMQRAVRERVPAGVVPVVTGFVGKTEAGDITTVGRNGSDLTATLVGAAIAAEEVEIWSDTDGVMTADPSVVKKARSISEMRFDEAAELAYFGSRVLHPSTLVPAMQKNIPVRVLNTNRPEHPGTVIREAAPPSELSATSIAYKEGQLAVTIRSTRMFGAAGFLGEAFQALGRHEVVVDMIATSEVSVSFTTDRREPLDRALPDLERLGEVRVEAGKTLMVVVGRRLAAQAGLGAAILQAVADAGVNVEMVSYGMKSISLTMLVADKDVGAASAVLHERLFERA</sequence>
<dbReference type="Gene3D" id="3.30.70.260">
    <property type="match status" value="2"/>
</dbReference>
<evidence type="ECO:0000256" key="8">
    <source>
        <dbReference type="PIRSR" id="PIRSR000726-1"/>
    </source>
</evidence>
<feature type="binding site" evidence="8">
    <location>
        <position position="114"/>
    </location>
    <ligand>
        <name>substrate</name>
    </ligand>
</feature>
<accession>A0A4U1IZS3</accession>
<dbReference type="InterPro" id="IPR045865">
    <property type="entry name" value="ACT-like_dom_sf"/>
</dbReference>
<dbReference type="SUPFAM" id="SSF55021">
    <property type="entry name" value="ACT-like"/>
    <property type="match status" value="2"/>
</dbReference>
<evidence type="ECO:0000256" key="9">
    <source>
        <dbReference type="RuleBase" id="RU003448"/>
    </source>
</evidence>
<evidence type="ECO:0000256" key="1">
    <source>
        <dbReference type="ARBA" id="ARBA00004766"/>
    </source>
</evidence>
<keyword evidence="3 9" id="KW-0808">Transferase</keyword>
<dbReference type="InterPro" id="IPR001341">
    <property type="entry name" value="Asp_kinase"/>
</dbReference>
<dbReference type="PANTHER" id="PTHR21499">
    <property type="entry name" value="ASPARTATE KINASE"/>
    <property type="match status" value="1"/>
</dbReference>
<keyword evidence="14" id="KW-1185">Reference proteome</keyword>
<comment type="pathway">
    <text evidence="1 10">Amino-acid biosynthesis; L-lysine biosynthesis via DAP pathway; (S)-tetrahydrodipicolinate from L-aspartate: step 1/4.</text>
</comment>
<dbReference type="CDD" id="cd04892">
    <property type="entry name" value="ACT_AK-like_2"/>
    <property type="match status" value="1"/>
</dbReference>
<dbReference type="UniPathway" id="UPA00034">
    <property type="reaction ID" value="UER00015"/>
</dbReference>
<evidence type="ECO:0000256" key="10">
    <source>
        <dbReference type="RuleBase" id="RU004249"/>
    </source>
</evidence>
<evidence type="ECO:0000256" key="5">
    <source>
        <dbReference type="ARBA" id="ARBA00022777"/>
    </source>
</evidence>